<evidence type="ECO:0000313" key="1">
    <source>
        <dbReference type="EMBL" id="XBO40794.1"/>
    </source>
</evidence>
<reference evidence="1" key="1">
    <citation type="submission" date="2024-05" db="EMBL/GenBank/DDBJ databases">
        <authorList>
            <person name="Kim S."/>
            <person name="Heo J."/>
            <person name="Choi H."/>
            <person name="Choi Y."/>
            <person name="Kwon S.-W."/>
            <person name="Kim Y."/>
        </authorList>
    </citation>
    <scope>NUCLEOTIDE SEQUENCE</scope>
    <source>
        <strain evidence="1">KACC 23698</strain>
    </source>
</reference>
<accession>A0AAU7JLH9</accession>
<proteinExistence type="predicted"/>
<organism evidence="1">
    <name type="scientific">Alsobacter sp. KACC 23698</name>
    <dbReference type="NCBI Taxonomy" id="3149229"/>
    <lineage>
        <taxon>Bacteria</taxon>
        <taxon>Pseudomonadati</taxon>
        <taxon>Pseudomonadota</taxon>
        <taxon>Alphaproteobacteria</taxon>
        <taxon>Hyphomicrobiales</taxon>
        <taxon>Alsobacteraceae</taxon>
        <taxon>Alsobacter</taxon>
    </lineage>
</organism>
<dbReference type="EMBL" id="CP157484">
    <property type="protein sequence ID" value="XBO40794.1"/>
    <property type="molecule type" value="Genomic_DNA"/>
</dbReference>
<sequence>MRKAVNPTPEEISAIKAEWERILDWKERQPHPKLRREELKRFTSQCDQFVATVKRSPSLTGRAPADVIPTLGAMLSASGFERLAGSISGPHPQGVEDVLRHVGRPGRLDTVALVRGLEQQTLPARLSAAAQIGPDLLVRLLNSV</sequence>
<protein>
    <submittedName>
        <fullName evidence="1">Uncharacterized protein</fullName>
    </submittedName>
</protein>
<name>A0AAU7JLH9_9HYPH</name>
<dbReference type="AlphaFoldDB" id="A0AAU7JLH9"/>
<dbReference type="RefSeq" id="WP_406857652.1">
    <property type="nucleotide sequence ID" value="NZ_CP157484.1"/>
</dbReference>
<gene>
    <name evidence="1" type="ORF">ABEG18_08565</name>
</gene>